<sequence length="427" mass="45270">MFFRTRALALGAAIALLPAPATHAAPKSPPSSRTLTLSQALSRAVASSPALAASDREIAAAGGRSVQAGVFPNPELSFELDGAFGSKAKRNLDAAETTLQISRLFELGGKREARMAVAAAEIDAARWVRAATRLQTLAETAEAFARTLGAQARVRELEDQVADLDRLTPLLRKRVEAGASSSAEISRGRVATETTRVDLAKARAAFQASRRELSVLIGDTTPAFATVGGDLRRIGAPPSFDALMSSALQTPQLTRFTAVKAQRRALLAVAQAKAVPDITAGVGWRHYREDRSNAAMASLSVPLPLFDWNQGGVIEAGETLAKTEAERAAARRALTALVGAGYEALRGAYDEARLTRANVIPLAREAYDEVRSGYAEGRYSLLELLEARAALSEASLKEIDALVSFHSSLASLEGLTGSALVLSRRDK</sequence>
<protein>
    <submittedName>
        <fullName evidence="3">Divalent cation transporter</fullName>
    </submittedName>
</protein>
<gene>
    <name evidence="3" type="ORF">DI565_05450</name>
</gene>
<dbReference type="PANTHER" id="PTHR30203:SF24">
    <property type="entry name" value="BLR4935 PROTEIN"/>
    <property type="match status" value="1"/>
</dbReference>
<dbReference type="Proteomes" id="UP000249577">
    <property type="component" value="Unassembled WGS sequence"/>
</dbReference>
<dbReference type="InterPro" id="IPR003423">
    <property type="entry name" value="OMP_efflux"/>
</dbReference>
<organism evidence="3 4">
    <name type="scientific">Ancylobacter novellus</name>
    <name type="common">Thiobacillus novellus</name>
    <dbReference type="NCBI Taxonomy" id="921"/>
    <lineage>
        <taxon>Bacteria</taxon>
        <taxon>Pseudomonadati</taxon>
        <taxon>Pseudomonadota</taxon>
        <taxon>Alphaproteobacteria</taxon>
        <taxon>Hyphomicrobiales</taxon>
        <taxon>Xanthobacteraceae</taxon>
        <taxon>Ancylobacter</taxon>
    </lineage>
</organism>
<comment type="similarity">
    <text evidence="1">Belongs to the outer membrane factor (OMF) (TC 1.B.17) family.</text>
</comment>
<name>A0A2W5KRT0_ANCNO</name>
<comment type="caution">
    <text evidence="3">The sequence shown here is derived from an EMBL/GenBank/DDBJ whole genome shotgun (WGS) entry which is preliminary data.</text>
</comment>
<dbReference type="AlphaFoldDB" id="A0A2W5KRT0"/>
<evidence type="ECO:0000256" key="1">
    <source>
        <dbReference type="ARBA" id="ARBA00007613"/>
    </source>
</evidence>
<dbReference type="Pfam" id="PF02321">
    <property type="entry name" value="OEP"/>
    <property type="match status" value="2"/>
</dbReference>
<dbReference type="SUPFAM" id="SSF56954">
    <property type="entry name" value="Outer membrane efflux proteins (OEP)"/>
    <property type="match status" value="1"/>
</dbReference>
<dbReference type="EMBL" id="QFPN01000002">
    <property type="protein sequence ID" value="PZQ18148.1"/>
    <property type="molecule type" value="Genomic_DNA"/>
</dbReference>
<dbReference type="InterPro" id="IPR010131">
    <property type="entry name" value="MdtP/NodT-like"/>
</dbReference>
<keyword evidence="2" id="KW-0732">Signal</keyword>
<feature type="chain" id="PRO_5016143179" evidence="2">
    <location>
        <begin position="25"/>
        <end position="427"/>
    </location>
</feature>
<dbReference type="Gene3D" id="1.20.1600.10">
    <property type="entry name" value="Outer membrane efflux proteins (OEP)"/>
    <property type="match status" value="1"/>
</dbReference>
<evidence type="ECO:0000313" key="3">
    <source>
        <dbReference type="EMBL" id="PZQ18148.1"/>
    </source>
</evidence>
<dbReference type="PANTHER" id="PTHR30203">
    <property type="entry name" value="OUTER MEMBRANE CATION EFFLUX PROTEIN"/>
    <property type="match status" value="1"/>
</dbReference>
<proteinExistence type="inferred from homology"/>
<reference evidence="3 4" key="1">
    <citation type="submission" date="2017-08" db="EMBL/GenBank/DDBJ databases">
        <title>Infants hospitalized years apart are colonized by the same room-sourced microbial strains.</title>
        <authorList>
            <person name="Brooks B."/>
            <person name="Olm M.R."/>
            <person name="Firek B.A."/>
            <person name="Baker R."/>
            <person name="Thomas B.C."/>
            <person name="Morowitz M.J."/>
            <person name="Banfield J.F."/>
        </authorList>
    </citation>
    <scope>NUCLEOTIDE SEQUENCE [LARGE SCALE GENOMIC DNA]</scope>
    <source>
        <strain evidence="3">S2_005_003_R2_43</strain>
    </source>
</reference>
<feature type="signal peptide" evidence="2">
    <location>
        <begin position="1"/>
        <end position="24"/>
    </location>
</feature>
<dbReference type="GO" id="GO:0015562">
    <property type="term" value="F:efflux transmembrane transporter activity"/>
    <property type="evidence" value="ECO:0007669"/>
    <property type="project" value="InterPro"/>
</dbReference>
<accession>A0A2W5KRT0</accession>
<evidence type="ECO:0000313" key="4">
    <source>
        <dbReference type="Proteomes" id="UP000249577"/>
    </source>
</evidence>
<evidence type="ECO:0000256" key="2">
    <source>
        <dbReference type="SAM" id="SignalP"/>
    </source>
</evidence>